<feature type="transmembrane region" description="Helical" evidence="6">
    <location>
        <begin position="224"/>
        <end position="245"/>
    </location>
</feature>
<dbReference type="KEGG" id="cjk:jk1946"/>
<dbReference type="SUPFAM" id="SSF82866">
    <property type="entry name" value="Multidrug efflux transporter AcrB transmembrane domain"/>
    <property type="match status" value="2"/>
</dbReference>
<evidence type="ECO:0000256" key="4">
    <source>
        <dbReference type="ARBA" id="ARBA00022989"/>
    </source>
</evidence>
<feature type="transmembrane region" description="Helical" evidence="6">
    <location>
        <begin position="295"/>
        <end position="323"/>
    </location>
</feature>
<feature type="transmembrane region" description="Helical" evidence="6">
    <location>
        <begin position="271"/>
        <end position="289"/>
    </location>
</feature>
<dbReference type="OrthoDB" id="7051771at2"/>
<dbReference type="RefSeq" id="WP_011274232.1">
    <property type="nucleotide sequence ID" value="NC_007164.1"/>
</dbReference>
<feature type="transmembrane region" description="Helical" evidence="6">
    <location>
        <begin position="358"/>
        <end position="378"/>
    </location>
</feature>
<dbReference type="Pfam" id="PF03176">
    <property type="entry name" value="MMPL"/>
    <property type="match status" value="2"/>
</dbReference>
<dbReference type="InterPro" id="IPR004869">
    <property type="entry name" value="MMPL_dom"/>
</dbReference>
<dbReference type="AlphaFoldDB" id="Q4JST0"/>
<dbReference type="EMBL" id="CR931997">
    <property type="protein sequence ID" value="CAI38127.1"/>
    <property type="molecule type" value="Genomic_DNA"/>
</dbReference>
<feature type="transmembrane region" description="Helical" evidence="6">
    <location>
        <begin position="586"/>
        <end position="606"/>
    </location>
</feature>
<dbReference type="eggNOG" id="COG2409">
    <property type="taxonomic scope" value="Bacteria"/>
</dbReference>
<dbReference type="STRING" id="306537.jk1946"/>
<evidence type="ECO:0000256" key="6">
    <source>
        <dbReference type="SAM" id="Phobius"/>
    </source>
</evidence>
<dbReference type="eggNOG" id="COG1033">
    <property type="taxonomic scope" value="Bacteria"/>
</dbReference>
<keyword evidence="5 6" id="KW-0472">Membrane</keyword>
<dbReference type="PANTHER" id="PTHR33406:SF13">
    <property type="entry name" value="MEMBRANE PROTEIN YDFJ"/>
    <property type="match status" value="1"/>
</dbReference>
<protein>
    <submittedName>
        <fullName evidence="8">Putative drug exporter of the RND superfamily</fullName>
    </submittedName>
</protein>
<evidence type="ECO:0000313" key="8">
    <source>
        <dbReference type="EMBL" id="CAI38127.1"/>
    </source>
</evidence>
<keyword evidence="2" id="KW-1003">Cell membrane</keyword>
<organism evidence="8 9">
    <name type="scientific">Corynebacterium jeikeium (strain K411)</name>
    <dbReference type="NCBI Taxonomy" id="306537"/>
    <lineage>
        <taxon>Bacteria</taxon>
        <taxon>Bacillati</taxon>
        <taxon>Actinomycetota</taxon>
        <taxon>Actinomycetes</taxon>
        <taxon>Mycobacteriales</taxon>
        <taxon>Corynebacteriaceae</taxon>
        <taxon>Corynebacterium</taxon>
    </lineage>
</organism>
<dbReference type="Proteomes" id="UP000000545">
    <property type="component" value="Chromosome"/>
</dbReference>
<evidence type="ECO:0000256" key="3">
    <source>
        <dbReference type="ARBA" id="ARBA00022692"/>
    </source>
</evidence>
<feature type="transmembrane region" description="Helical" evidence="6">
    <location>
        <begin position="12"/>
        <end position="31"/>
    </location>
</feature>
<feature type="transmembrane region" description="Helical" evidence="6">
    <location>
        <begin position="527"/>
        <end position="546"/>
    </location>
</feature>
<dbReference type="Gene3D" id="1.20.1640.10">
    <property type="entry name" value="Multidrug efflux transporter AcrB transmembrane domain"/>
    <property type="match status" value="2"/>
</dbReference>
<feature type="transmembrane region" description="Helical" evidence="6">
    <location>
        <begin position="168"/>
        <end position="187"/>
    </location>
</feature>
<dbReference type="PANTHER" id="PTHR33406">
    <property type="entry name" value="MEMBRANE PROTEIN MJ1562-RELATED"/>
    <property type="match status" value="1"/>
</dbReference>
<feature type="domain" description="Membrane transport protein MMPL" evidence="7">
    <location>
        <begin position="390"/>
        <end position="691"/>
    </location>
</feature>
<keyword evidence="3 6" id="KW-0812">Transmembrane</keyword>
<comment type="subcellular location">
    <subcellularLocation>
        <location evidence="1">Cell membrane</location>
        <topology evidence="1">Multi-pass membrane protein</topology>
    </subcellularLocation>
</comment>
<feature type="transmembrane region" description="Helical" evidence="6">
    <location>
        <begin position="194"/>
        <end position="218"/>
    </location>
</feature>
<keyword evidence="4 6" id="KW-1133">Transmembrane helix</keyword>
<dbReference type="GO" id="GO:0005886">
    <property type="term" value="C:plasma membrane"/>
    <property type="evidence" value="ECO:0007669"/>
    <property type="project" value="UniProtKB-SubCell"/>
</dbReference>
<dbReference type="HOGENOM" id="CLU_005108_5_2_11"/>
<reference evidence="8 9" key="1">
    <citation type="journal article" date="2005" name="J. Bacteriol.">
        <title>Complete genome sequence and analysis of the multiresistant nosocomial pathogen Corynebacterium jeikeium K411, a lipid-requiring bacterium of the human skin flora.</title>
        <authorList>
            <person name="Tauch A."/>
            <person name="Kaiser O."/>
            <person name="Hain T."/>
            <person name="Goesmann A."/>
            <person name="Weisshaar B."/>
            <person name="Albersmeier A."/>
            <person name="Bekel T."/>
            <person name="Bischoff N."/>
            <person name="Brune I."/>
            <person name="Chakraborty T."/>
            <person name="Kalinowski J."/>
            <person name="Meyer F."/>
            <person name="Rupp O."/>
            <person name="Schneiker S."/>
            <person name="Viehoever P."/>
            <person name="Puehler A."/>
        </authorList>
    </citation>
    <scope>NUCLEOTIDE SEQUENCE [LARGE SCALE GENOMIC DNA]</scope>
    <source>
        <strain evidence="8 9">K411</strain>
    </source>
</reference>
<keyword evidence="9" id="KW-1185">Reference proteome</keyword>
<evidence type="ECO:0000256" key="1">
    <source>
        <dbReference type="ARBA" id="ARBA00004651"/>
    </source>
</evidence>
<proteinExistence type="predicted"/>
<evidence type="ECO:0000256" key="2">
    <source>
        <dbReference type="ARBA" id="ARBA00022475"/>
    </source>
</evidence>
<evidence type="ECO:0000259" key="7">
    <source>
        <dbReference type="Pfam" id="PF03176"/>
    </source>
</evidence>
<feature type="transmembrane region" description="Helical" evidence="6">
    <location>
        <begin position="553"/>
        <end position="574"/>
    </location>
</feature>
<evidence type="ECO:0000256" key="5">
    <source>
        <dbReference type="ARBA" id="ARBA00023136"/>
    </source>
</evidence>
<accession>Q4JST0</accession>
<sequence length="724" mass="76300">MILTFVQRHAKLVILLWAVVFVLSAVGAWHLNDAVKAGGFNDQHGQSFAGQDVNREAFGDADNELSVVLTSDETVDSSTLDAVETAIHELPHVEHVTDGRQVAQLGSDSGQTQIVQVGFDADNTTTQNMVPTLRGKVAEAIEGTSVESHVTGAAALDYDLNIQSQKDALHAEMTAFPLLILVLLFIYRAVGPTLVTLVTAGICLAGTQGAGTVIAQFMDVSNMYITGASLIGLAVSVDYCLFLIARYKENIHAGMDKSDALRGTTRTAGHAIRFGGLSVIAALCALFIARNMVFSSIALAGIIVTTIALLALSTLVPAIITALGDRLFFGKLPGFHDALVIEEEKDSPMLRTALTKPAIVALAVVVPLLVCAAPLAGIKLQVPVASASILPEGKDSREGIEAIQSELDARALFPTSVTFEGAPGESAEDVQAKATAFADQLGGVSNVDQVLVPGTPEEKLSPYPLSGSQQSVNYSRVLVTSTGLPDSDDAHEMIRDIKDLTGDQADVYVSGATAQGDDFDRLVESSIPWIIAAVVLISLALLGWAFRSWRLPVLAVALNGLVVSAAMGLLSFIWKAVTGDSINSVTPIVIFAIVFGLSMDYMVLMASRMKEEFVKTTRHRHAISLGIAKTSRLVIFAAIIMIGVFLSFMVAEISIVREIGLGLAMAVAMDALIVRPLLLPSVLTLIGPSVWGGSPSITADLRGGADDDGQVRCSGVAVCAFGSI</sequence>
<feature type="domain" description="Membrane transport protein MMPL" evidence="7">
    <location>
        <begin position="56"/>
        <end position="326"/>
    </location>
</feature>
<dbReference type="PATRIC" id="fig|306537.10.peg.1974"/>
<evidence type="ECO:0000313" key="9">
    <source>
        <dbReference type="Proteomes" id="UP000000545"/>
    </source>
</evidence>
<name>Q4JST0_CORJK</name>
<feature type="transmembrane region" description="Helical" evidence="6">
    <location>
        <begin position="633"/>
        <end position="653"/>
    </location>
</feature>
<gene>
    <name evidence="8" type="primary">mmpL3</name>
    <name evidence="8" type="ordered locus">jk1946</name>
</gene>
<dbReference type="InterPro" id="IPR050545">
    <property type="entry name" value="Mycobact_MmpL"/>
</dbReference>